<name>A0AAU9MYG8_9ASTR</name>
<proteinExistence type="predicted"/>
<dbReference type="EMBL" id="CAKMRJ010002223">
    <property type="protein sequence ID" value="CAH1425668.1"/>
    <property type="molecule type" value="Genomic_DNA"/>
</dbReference>
<keyword evidence="2" id="KW-1185">Reference proteome</keyword>
<gene>
    <name evidence="1" type="ORF">LVIROSA_LOCUS12796</name>
</gene>
<sequence>MKNGKSPISTFSFGSIRASHFNVSPNPESSGRIETFPLIEFINKLSMDEMHSCINRPRSFHYVFLEDQLEMIPFPRRKITSSEDFHGLSFMDVLFNNLSCASPKILAKDYNWKASLHSGKENKQQQWIFW</sequence>
<reference evidence="1 2" key="1">
    <citation type="submission" date="2022-01" db="EMBL/GenBank/DDBJ databases">
        <authorList>
            <person name="Xiong W."/>
            <person name="Schranz E."/>
        </authorList>
    </citation>
    <scope>NUCLEOTIDE SEQUENCE [LARGE SCALE GENOMIC DNA]</scope>
</reference>
<evidence type="ECO:0000313" key="2">
    <source>
        <dbReference type="Proteomes" id="UP001157418"/>
    </source>
</evidence>
<protein>
    <submittedName>
        <fullName evidence="1">Uncharacterized protein</fullName>
    </submittedName>
</protein>
<organism evidence="1 2">
    <name type="scientific">Lactuca virosa</name>
    <dbReference type="NCBI Taxonomy" id="75947"/>
    <lineage>
        <taxon>Eukaryota</taxon>
        <taxon>Viridiplantae</taxon>
        <taxon>Streptophyta</taxon>
        <taxon>Embryophyta</taxon>
        <taxon>Tracheophyta</taxon>
        <taxon>Spermatophyta</taxon>
        <taxon>Magnoliopsida</taxon>
        <taxon>eudicotyledons</taxon>
        <taxon>Gunneridae</taxon>
        <taxon>Pentapetalae</taxon>
        <taxon>asterids</taxon>
        <taxon>campanulids</taxon>
        <taxon>Asterales</taxon>
        <taxon>Asteraceae</taxon>
        <taxon>Cichorioideae</taxon>
        <taxon>Cichorieae</taxon>
        <taxon>Lactucinae</taxon>
        <taxon>Lactuca</taxon>
    </lineage>
</organism>
<dbReference type="AlphaFoldDB" id="A0AAU9MYG8"/>
<accession>A0AAU9MYG8</accession>
<evidence type="ECO:0000313" key="1">
    <source>
        <dbReference type="EMBL" id="CAH1425668.1"/>
    </source>
</evidence>
<dbReference type="Proteomes" id="UP001157418">
    <property type="component" value="Unassembled WGS sequence"/>
</dbReference>
<comment type="caution">
    <text evidence="1">The sequence shown here is derived from an EMBL/GenBank/DDBJ whole genome shotgun (WGS) entry which is preliminary data.</text>
</comment>